<dbReference type="EMBL" id="JAPHAV010000001">
    <property type="protein sequence ID" value="MCX2695681.1"/>
    <property type="molecule type" value="Genomic_DNA"/>
</dbReference>
<accession>A0ABT3QJ97</accession>
<proteinExistence type="predicted"/>
<sequence length="77" mass="8881">MWQAPKLCGALEDKACKQMREYFQQRNQSGKWPSRERLQNDVGVMLQCHSAWAGHSPLSALELRVVMLQCFGLFANR</sequence>
<dbReference type="Proteomes" id="UP001301216">
    <property type="component" value="Unassembled WGS sequence"/>
</dbReference>
<evidence type="ECO:0000313" key="2">
    <source>
        <dbReference type="Proteomes" id="UP001301216"/>
    </source>
</evidence>
<name>A0ABT3QJ97_9HYPH</name>
<organism evidence="1 2">
    <name type="scientific">Ochrobactrum chromiisoli</name>
    <dbReference type="NCBI Taxonomy" id="2993941"/>
    <lineage>
        <taxon>Bacteria</taxon>
        <taxon>Pseudomonadati</taxon>
        <taxon>Pseudomonadota</taxon>
        <taxon>Alphaproteobacteria</taxon>
        <taxon>Hyphomicrobiales</taxon>
        <taxon>Brucellaceae</taxon>
        <taxon>Brucella/Ochrobactrum group</taxon>
        <taxon>Ochrobactrum</taxon>
    </lineage>
</organism>
<protein>
    <submittedName>
        <fullName evidence="1">Uncharacterized protein</fullName>
    </submittedName>
</protein>
<gene>
    <name evidence="1" type="ORF">OPR82_02690</name>
</gene>
<evidence type="ECO:0000313" key="1">
    <source>
        <dbReference type="EMBL" id="MCX2695681.1"/>
    </source>
</evidence>
<dbReference type="RefSeq" id="WP_265982864.1">
    <property type="nucleotide sequence ID" value="NZ_JAPHAV010000001.1"/>
</dbReference>
<keyword evidence="2" id="KW-1185">Reference proteome</keyword>
<comment type="caution">
    <text evidence="1">The sequence shown here is derived from an EMBL/GenBank/DDBJ whole genome shotgun (WGS) entry which is preliminary data.</text>
</comment>
<reference evidence="1 2" key="1">
    <citation type="submission" date="2022-11" db="EMBL/GenBank/DDBJ databases">
        <title>Brucella sp. YY2X, whole genome shotgun sequencing project.</title>
        <authorList>
            <person name="Yang Y."/>
        </authorList>
    </citation>
    <scope>NUCLEOTIDE SEQUENCE [LARGE SCALE GENOMIC DNA]</scope>
    <source>
        <strain evidence="1 2">YY2X</strain>
    </source>
</reference>